<dbReference type="Pfam" id="PF24750">
    <property type="entry name" value="b-prop_At3g26010-like"/>
    <property type="match status" value="1"/>
</dbReference>
<protein>
    <recommendedName>
        <fullName evidence="1">F-box protein At3g26010-like beta-propeller domain-containing protein</fullName>
    </recommendedName>
</protein>
<organism evidence="2 3">
    <name type="scientific">Eruca vesicaria subsp. sativa</name>
    <name type="common">Garden rocket</name>
    <name type="synonym">Eruca sativa</name>
    <dbReference type="NCBI Taxonomy" id="29727"/>
    <lineage>
        <taxon>Eukaryota</taxon>
        <taxon>Viridiplantae</taxon>
        <taxon>Streptophyta</taxon>
        <taxon>Embryophyta</taxon>
        <taxon>Tracheophyta</taxon>
        <taxon>Spermatophyta</taxon>
        <taxon>Magnoliopsida</taxon>
        <taxon>eudicotyledons</taxon>
        <taxon>Gunneridae</taxon>
        <taxon>Pentapetalae</taxon>
        <taxon>rosids</taxon>
        <taxon>malvids</taxon>
        <taxon>Brassicales</taxon>
        <taxon>Brassicaceae</taxon>
        <taxon>Brassiceae</taxon>
        <taxon>Eruca</taxon>
    </lineage>
</organism>
<dbReference type="Proteomes" id="UP001642260">
    <property type="component" value="Unassembled WGS sequence"/>
</dbReference>
<dbReference type="AlphaFoldDB" id="A0ABC8K4Z7"/>
<comment type="caution">
    <text evidence="2">The sequence shown here is derived from an EMBL/GenBank/DDBJ whole genome shotgun (WGS) entry which is preliminary data.</text>
</comment>
<feature type="domain" description="F-box protein At3g26010-like beta-propeller" evidence="1">
    <location>
        <begin position="41"/>
        <end position="328"/>
    </location>
</feature>
<dbReference type="PANTHER" id="PTHR35546:SF25">
    <property type="entry name" value="F-BOX DOMAIN-CONTAINING PROTEIN"/>
    <property type="match status" value="1"/>
</dbReference>
<dbReference type="PANTHER" id="PTHR35546">
    <property type="entry name" value="F-BOX PROTEIN INTERACTION DOMAIN PROTEIN-RELATED"/>
    <property type="match status" value="1"/>
</dbReference>
<gene>
    <name evidence="2" type="ORF">ERUC_LOCUS16951</name>
</gene>
<sequence>MEIDAWLYDSRSRVDDELELNFPHESHGNNWCFKSIRHPIDADESKIRVVSCADGLVLLCHESSSSNESIRRYYIGNPLLSQWTLLPSPPILPGNHYNDSGLVTRMHDGVILGYKVVRLYDNIQNTDHDDHSLRTLGFEIYSSDTGEWSYKQVSCPGGNGKLVMECFPITLNGKLYWHAEGMDGIVVYDFFSDDDNDDQARSIRLPDRMQRFHPHHSDSSRCFALCPCQCYKMICTTSQGFFVFVEAGRMTGKEESYNVKVWRLIKSDHHSWVWEKAWEINMASVGIGFESVPMAINNFDVDIIYLWSIQHRRYIAFNVRTQTKYLGPSNHDDTHNRRCLNACFYPRNTLTQFVLSLQEVPKMFSK</sequence>
<accession>A0ABC8K4Z7</accession>
<dbReference type="InterPro" id="IPR055290">
    <property type="entry name" value="At3g26010-like"/>
</dbReference>
<dbReference type="InterPro" id="IPR056592">
    <property type="entry name" value="Beta-prop_At3g26010-like"/>
</dbReference>
<evidence type="ECO:0000313" key="2">
    <source>
        <dbReference type="EMBL" id="CAH8346582.1"/>
    </source>
</evidence>
<evidence type="ECO:0000259" key="1">
    <source>
        <dbReference type="Pfam" id="PF24750"/>
    </source>
</evidence>
<name>A0ABC8K4Z7_ERUVS</name>
<evidence type="ECO:0000313" key="3">
    <source>
        <dbReference type="Proteomes" id="UP001642260"/>
    </source>
</evidence>
<reference evidence="2 3" key="1">
    <citation type="submission" date="2022-03" db="EMBL/GenBank/DDBJ databases">
        <authorList>
            <person name="Macdonald S."/>
            <person name="Ahmed S."/>
            <person name="Newling K."/>
        </authorList>
    </citation>
    <scope>NUCLEOTIDE SEQUENCE [LARGE SCALE GENOMIC DNA]</scope>
</reference>
<dbReference type="EMBL" id="CAKOAT010153822">
    <property type="protein sequence ID" value="CAH8346582.1"/>
    <property type="molecule type" value="Genomic_DNA"/>
</dbReference>
<proteinExistence type="predicted"/>
<keyword evidence="3" id="KW-1185">Reference proteome</keyword>